<dbReference type="PRINTS" id="PR01410">
    <property type="entry name" value="CCBIOGENESIS"/>
</dbReference>
<name>A0A5B8R6S5_9ZZZZ</name>
<dbReference type="Pfam" id="PF01578">
    <property type="entry name" value="Cytochrom_C_asm"/>
    <property type="match status" value="1"/>
</dbReference>
<reference evidence="13" key="1">
    <citation type="submission" date="2019-06" db="EMBL/GenBank/DDBJ databases">
        <authorList>
            <person name="Murdoch R.W."/>
            <person name="Fathepure B."/>
        </authorList>
    </citation>
    <scope>NUCLEOTIDE SEQUENCE</scope>
</reference>
<dbReference type="GO" id="GO:0005886">
    <property type="term" value="C:plasma membrane"/>
    <property type="evidence" value="ECO:0007669"/>
    <property type="project" value="UniProtKB-SubCell"/>
</dbReference>
<evidence type="ECO:0000259" key="12">
    <source>
        <dbReference type="Pfam" id="PF16327"/>
    </source>
</evidence>
<keyword evidence="6" id="KW-0201">Cytochrome c-type biogenesis</keyword>
<dbReference type="InterPro" id="IPR032523">
    <property type="entry name" value="CcmF_C"/>
</dbReference>
<dbReference type="PRINTS" id="PR01411">
    <property type="entry name" value="CCMFBIOGNSIS"/>
</dbReference>
<evidence type="ECO:0000256" key="7">
    <source>
        <dbReference type="ARBA" id="ARBA00022989"/>
    </source>
</evidence>
<dbReference type="InterPro" id="IPR002541">
    <property type="entry name" value="Cyt_c_assembly"/>
</dbReference>
<sequence length="658" mass="71909">MIPEFGQFALALALALALVQAVVPMAGAARGRVAWMAASRSIAAGQFVFLLAAFVCLAWSFYANDFSVLYVANNSNTALPWYYRLSAVWGSHEGSLLLWALILAAWTLAVAAFSRELPLAFTARVIGVLGAVSFGFLLFTILTSNPFTRLAPAAAEGRDLNPLLQDPGLIFHPPMLYMGYVGFSVAFAFAIAALIGGRLDAAWARWARPWTTTAWIFLTLGITLGSWWAYYELGWGGWWFWDPVENASFMPWLVGTALIHSLAVTEKRGAFRSWTVLLAIFAFSLSLLGTFLVRSGVLNSVHAFATDPQRGMFILALLVIVVGTSLAIYAWRAPRLAGGGRFELLSRETLLLLNNAVLTVAAATVLAGTLYPMATDALGLGKISVGPPYFNTVFIPLMLPLLALLGVGVLVRWKRHDARGLLHTLRWAALAAVIAAVVTAWWFTGMHPMGVLGVALAIWMLWASVQAVIERVRGRRDRVRALRGIPRGFWGMTLAHTGLAVFVLGVSAVGNFDWHSTLRLAPGESYQAAGYTWRLEDVSTVEGPNYTAKQGTVVISRDGEVVTTLYPQKRRYPSSGMRVMTEAGIDGGLVRDLFVALGKPREDGSWTLRVQYKPMLRWVWYGALIMAVGGLLGATDPRYRRLLDRERRAALARGEVAA</sequence>
<dbReference type="Pfam" id="PF16327">
    <property type="entry name" value="CcmF_C"/>
    <property type="match status" value="1"/>
</dbReference>
<evidence type="ECO:0000256" key="9">
    <source>
        <dbReference type="ARBA" id="ARBA00037230"/>
    </source>
</evidence>
<feature type="transmembrane region" description="Helical" evidence="10">
    <location>
        <begin position="177"/>
        <end position="197"/>
    </location>
</feature>
<gene>
    <name evidence="13" type="primary">ccmF</name>
    <name evidence="13" type="ORF">KBTEX_00454</name>
</gene>
<dbReference type="PANTHER" id="PTHR43653:SF1">
    <property type="entry name" value="CYTOCHROME C-TYPE BIOGENESIS PROTEIN CCMF"/>
    <property type="match status" value="1"/>
</dbReference>
<evidence type="ECO:0000259" key="11">
    <source>
        <dbReference type="Pfam" id="PF01578"/>
    </source>
</evidence>
<dbReference type="PANTHER" id="PTHR43653">
    <property type="entry name" value="CYTOCHROME C ASSEMBLY PROTEIN-RELATED"/>
    <property type="match status" value="1"/>
</dbReference>
<dbReference type="GO" id="GO:0017004">
    <property type="term" value="P:cytochrome complex assembly"/>
    <property type="evidence" value="ECO:0007669"/>
    <property type="project" value="UniProtKB-KW"/>
</dbReference>
<feature type="transmembrane region" description="Helical" evidence="10">
    <location>
        <begin position="249"/>
        <end position="265"/>
    </location>
</feature>
<dbReference type="NCBIfam" id="NF007691">
    <property type="entry name" value="PRK10369.1"/>
    <property type="match status" value="1"/>
</dbReference>
<feature type="transmembrane region" description="Helical" evidence="10">
    <location>
        <begin position="489"/>
        <end position="510"/>
    </location>
</feature>
<feature type="transmembrane region" description="Helical" evidence="10">
    <location>
        <begin position="618"/>
        <end position="635"/>
    </location>
</feature>
<feature type="transmembrane region" description="Helical" evidence="10">
    <location>
        <begin position="313"/>
        <end position="331"/>
    </location>
</feature>
<feature type="transmembrane region" description="Helical" evidence="10">
    <location>
        <begin position="274"/>
        <end position="293"/>
    </location>
</feature>
<feature type="transmembrane region" description="Helical" evidence="10">
    <location>
        <begin position="209"/>
        <end position="229"/>
    </location>
</feature>
<feature type="transmembrane region" description="Helical" evidence="10">
    <location>
        <begin position="425"/>
        <end position="443"/>
    </location>
</feature>
<keyword evidence="8 10" id="KW-0472">Membrane</keyword>
<feature type="transmembrane region" description="Helical" evidence="10">
    <location>
        <begin position="121"/>
        <end position="142"/>
    </location>
</feature>
<feature type="domain" description="Cytochrome c-type biogenesis protein CcmF C-terminal" evidence="12">
    <location>
        <begin position="315"/>
        <end position="636"/>
    </location>
</feature>
<comment type="similarity">
    <text evidence="2">Belongs to the CcmF/CycK/Ccl1/NrfE/CcsA family.</text>
</comment>
<comment type="subcellular location">
    <subcellularLocation>
        <location evidence="1">Cell inner membrane</location>
        <topology evidence="1">Multi-pass membrane protein</topology>
    </subcellularLocation>
</comment>
<dbReference type="AlphaFoldDB" id="A0A5B8R6S5"/>
<evidence type="ECO:0000313" key="13">
    <source>
        <dbReference type="EMBL" id="QEA04151.1"/>
    </source>
</evidence>
<evidence type="ECO:0000256" key="6">
    <source>
        <dbReference type="ARBA" id="ARBA00022748"/>
    </source>
</evidence>
<evidence type="ECO:0000256" key="3">
    <source>
        <dbReference type="ARBA" id="ARBA00022475"/>
    </source>
</evidence>
<keyword evidence="7 10" id="KW-1133">Transmembrane helix</keyword>
<feature type="transmembrane region" description="Helical" evidence="10">
    <location>
        <begin position="393"/>
        <end position="413"/>
    </location>
</feature>
<evidence type="ECO:0000256" key="8">
    <source>
        <dbReference type="ARBA" id="ARBA00023136"/>
    </source>
</evidence>
<dbReference type="EMBL" id="MN079080">
    <property type="protein sequence ID" value="QEA04151.1"/>
    <property type="molecule type" value="Genomic_DNA"/>
</dbReference>
<dbReference type="NCBIfam" id="TIGR00353">
    <property type="entry name" value="nrfE"/>
    <property type="match status" value="1"/>
</dbReference>
<feature type="transmembrane region" description="Helical" evidence="10">
    <location>
        <begin position="352"/>
        <end position="373"/>
    </location>
</feature>
<dbReference type="GO" id="GO:0015232">
    <property type="term" value="F:heme transmembrane transporter activity"/>
    <property type="evidence" value="ECO:0007669"/>
    <property type="project" value="InterPro"/>
</dbReference>
<organism evidence="13">
    <name type="scientific">uncultured organism</name>
    <dbReference type="NCBI Taxonomy" id="155900"/>
    <lineage>
        <taxon>unclassified sequences</taxon>
        <taxon>environmental samples</taxon>
    </lineage>
</organism>
<evidence type="ECO:0000256" key="10">
    <source>
        <dbReference type="SAM" id="Phobius"/>
    </source>
</evidence>
<comment type="function">
    <text evidence="9">Required for the biogenesis of c-type cytochromes. Possible subunit of a heme lyase.</text>
</comment>
<accession>A0A5B8R6S5</accession>
<feature type="transmembrane region" description="Helical" evidence="10">
    <location>
        <begin position="96"/>
        <end position="114"/>
    </location>
</feature>
<dbReference type="GO" id="GO:0020037">
    <property type="term" value="F:heme binding"/>
    <property type="evidence" value="ECO:0007669"/>
    <property type="project" value="InterPro"/>
</dbReference>
<dbReference type="InterPro" id="IPR003567">
    <property type="entry name" value="Cyt_c_biogenesis"/>
</dbReference>
<keyword evidence="3" id="KW-1003">Cell membrane</keyword>
<evidence type="ECO:0000256" key="5">
    <source>
        <dbReference type="ARBA" id="ARBA00022692"/>
    </source>
</evidence>
<dbReference type="InterPro" id="IPR003568">
    <property type="entry name" value="Cyt_c_biogenesis_CcmF"/>
</dbReference>
<evidence type="ECO:0000256" key="2">
    <source>
        <dbReference type="ARBA" id="ARBA00009186"/>
    </source>
</evidence>
<keyword evidence="5 10" id="KW-0812">Transmembrane</keyword>
<keyword evidence="4" id="KW-0997">Cell inner membrane</keyword>
<feature type="transmembrane region" description="Helical" evidence="10">
    <location>
        <begin position="41"/>
        <end position="61"/>
    </location>
</feature>
<evidence type="ECO:0000256" key="1">
    <source>
        <dbReference type="ARBA" id="ARBA00004429"/>
    </source>
</evidence>
<evidence type="ECO:0000256" key="4">
    <source>
        <dbReference type="ARBA" id="ARBA00022519"/>
    </source>
</evidence>
<feature type="domain" description="Cytochrome c assembly protein" evidence="11">
    <location>
        <begin position="89"/>
        <end position="295"/>
    </location>
</feature>
<proteinExistence type="inferred from homology"/>
<feature type="transmembrane region" description="Helical" evidence="10">
    <location>
        <begin position="449"/>
        <end position="469"/>
    </location>
</feature>
<protein>
    <submittedName>
        <fullName evidence="13">Cytochrome c-type biogenesis protein CcmF</fullName>
    </submittedName>
</protein>